<dbReference type="RefSeq" id="WP_057897363.1">
    <property type="nucleotide sequence ID" value="NZ_CP080764.1"/>
</dbReference>
<feature type="chain" id="PRO_5046170288" description="Secreted protein" evidence="1">
    <location>
        <begin position="26"/>
        <end position="93"/>
    </location>
</feature>
<accession>A0ABX8YBD8</accession>
<evidence type="ECO:0008006" key="4">
    <source>
        <dbReference type="Google" id="ProtNLM"/>
    </source>
</evidence>
<proteinExistence type="predicted"/>
<keyword evidence="3" id="KW-1185">Reference proteome</keyword>
<sequence>MKKLLAAVTILGASLLTFDVGSASAANCPFKTGFQNPATNAVAQQPKFANCGRFGKLFQSLFGNNAQTAPAQQFNFPTQQLNLPVQPSNCPFK</sequence>
<evidence type="ECO:0000256" key="1">
    <source>
        <dbReference type="SAM" id="SignalP"/>
    </source>
</evidence>
<evidence type="ECO:0000313" key="3">
    <source>
        <dbReference type="Proteomes" id="UP000826616"/>
    </source>
</evidence>
<keyword evidence="1" id="KW-0732">Signal</keyword>
<protein>
    <recommendedName>
        <fullName evidence="4">Secreted protein</fullName>
    </recommendedName>
</protein>
<dbReference type="EMBL" id="CP080764">
    <property type="protein sequence ID" value="QYY42649.1"/>
    <property type="molecule type" value="Genomic_DNA"/>
</dbReference>
<reference evidence="2 3" key="1">
    <citation type="submission" date="2021-08" db="EMBL/GenBank/DDBJ databases">
        <title>Complete genome sequence of the strain Aneurinibacillus thermoaerophilus CCM 8960.</title>
        <authorList>
            <person name="Musilova J."/>
            <person name="Kourilova X."/>
            <person name="Pernicova I."/>
            <person name="Bezdicek M."/>
            <person name="Lengerova M."/>
            <person name="Obruca S."/>
            <person name="Sedlar K."/>
        </authorList>
    </citation>
    <scope>NUCLEOTIDE SEQUENCE [LARGE SCALE GENOMIC DNA]</scope>
    <source>
        <strain evidence="2 3">CCM 8960</strain>
    </source>
</reference>
<gene>
    <name evidence="2" type="ORF">K3F53_17765</name>
</gene>
<name>A0ABX8YBD8_ANETH</name>
<evidence type="ECO:0000313" key="2">
    <source>
        <dbReference type="EMBL" id="QYY42649.1"/>
    </source>
</evidence>
<organism evidence="2 3">
    <name type="scientific">Aneurinibacillus thermoaerophilus</name>
    <dbReference type="NCBI Taxonomy" id="143495"/>
    <lineage>
        <taxon>Bacteria</taxon>
        <taxon>Bacillati</taxon>
        <taxon>Bacillota</taxon>
        <taxon>Bacilli</taxon>
        <taxon>Bacillales</taxon>
        <taxon>Paenibacillaceae</taxon>
        <taxon>Aneurinibacillus group</taxon>
        <taxon>Aneurinibacillus</taxon>
    </lineage>
</organism>
<dbReference type="GeneID" id="97143231"/>
<feature type="signal peptide" evidence="1">
    <location>
        <begin position="1"/>
        <end position="25"/>
    </location>
</feature>
<dbReference type="Proteomes" id="UP000826616">
    <property type="component" value="Chromosome"/>
</dbReference>